<dbReference type="RefSeq" id="WP_119778334.1">
    <property type="nucleotide sequence ID" value="NZ_QYUK01000011.1"/>
</dbReference>
<dbReference type="Proteomes" id="UP000284605">
    <property type="component" value="Unassembled WGS sequence"/>
</dbReference>
<dbReference type="Pfam" id="PF14243">
    <property type="entry name" value="R2K_3"/>
    <property type="match status" value="1"/>
</dbReference>
<reference evidence="2 3" key="1">
    <citation type="submission" date="2018-09" db="EMBL/GenBank/DDBJ databases">
        <authorList>
            <person name="Zhu H."/>
        </authorList>
    </citation>
    <scope>NUCLEOTIDE SEQUENCE [LARGE SCALE GENOMIC DNA]</scope>
    <source>
        <strain evidence="2 3">K1W22B-8</strain>
    </source>
</reference>
<evidence type="ECO:0000313" key="2">
    <source>
        <dbReference type="EMBL" id="RJF87698.1"/>
    </source>
</evidence>
<keyword evidence="3" id="KW-1185">Reference proteome</keyword>
<gene>
    <name evidence="2" type="ORF">D3874_12255</name>
</gene>
<dbReference type="EMBL" id="QYUK01000011">
    <property type="protein sequence ID" value="RJF87698.1"/>
    <property type="molecule type" value="Genomic_DNA"/>
</dbReference>
<sequence length="295" mass="32215">MPKTIIFCSDPIDPKVADAAFQREADAATALGVSHLLIDHEALDHRHDTKAALRRLRVDGPIEAIYRGWMLRVEDYALLYDALEAKEVRLVNSPDQYAACHWGPVAYPHVAPWMAPTAWIAGDEMDDDQALAYTLAAFGDGPVVLKDWVKSQAAGYWEEACFIPSASDLAGAKRVISRFRELQGNSLVGGLVFRAWRELAHIGDEVMEWRVFAFDGHPVGCWPRITGMIGDGPPKEIVEAVCAALPSHFATADFARLASGGWLLLEVGDGQVSGLPEVADPQHLLNAILGVSPLR</sequence>
<name>A0A418WCP1_9PROT</name>
<evidence type="ECO:0000259" key="1">
    <source>
        <dbReference type="Pfam" id="PF14243"/>
    </source>
</evidence>
<dbReference type="AlphaFoldDB" id="A0A418WCP1"/>
<evidence type="ECO:0000313" key="3">
    <source>
        <dbReference type="Proteomes" id="UP000284605"/>
    </source>
</evidence>
<proteinExistence type="predicted"/>
<dbReference type="OrthoDB" id="5355744at2"/>
<accession>A0A418WCP1</accession>
<feature type="domain" description="ATP-grasp" evidence="1">
    <location>
        <begin position="138"/>
        <end position="287"/>
    </location>
</feature>
<organism evidence="2 3">
    <name type="scientific">Oleomonas cavernae</name>
    <dbReference type="NCBI Taxonomy" id="2320859"/>
    <lineage>
        <taxon>Bacteria</taxon>
        <taxon>Pseudomonadati</taxon>
        <taxon>Pseudomonadota</taxon>
        <taxon>Alphaproteobacteria</taxon>
        <taxon>Acetobacterales</taxon>
        <taxon>Acetobacteraceae</taxon>
        <taxon>Oleomonas</taxon>
    </lineage>
</organism>
<dbReference type="InterPro" id="IPR025643">
    <property type="entry name" value="R2K_3"/>
</dbReference>
<comment type="caution">
    <text evidence="2">The sequence shown here is derived from an EMBL/GenBank/DDBJ whole genome shotgun (WGS) entry which is preliminary data.</text>
</comment>
<protein>
    <recommendedName>
        <fullName evidence="1">ATP-grasp domain-containing protein</fullName>
    </recommendedName>
</protein>